<dbReference type="InParanoid" id="E2BWX1"/>
<dbReference type="FunCoup" id="E2BWX1">
    <property type="interactions" value="520"/>
</dbReference>
<protein>
    <submittedName>
        <fullName evidence="2">HIV Tat-specific factor 1-like protein</fullName>
    </submittedName>
</protein>
<dbReference type="InterPro" id="IPR034393">
    <property type="entry name" value="TatSF1-like"/>
</dbReference>
<name>E2BWX1_HARSA</name>
<proteinExistence type="predicted"/>
<dbReference type="Gene3D" id="3.30.70.330">
    <property type="match status" value="1"/>
</dbReference>
<dbReference type="GO" id="GO:0005686">
    <property type="term" value="C:U2 snRNP"/>
    <property type="evidence" value="ECO:0007669"/>
    <property type="project" value="TreeGrafter"/>
</dbReference>
<reference evidence="2 3" key="1">
    <citation type="journal article" date="2010" name="Science">
        <title>Genomic comparison of the ants Camponotus floridanus and Harpegnathos saltator.</title>
        <authorList>
            <person name="Bonasio R."/>
            <person name="Zhang G."/>
            <person name="Ye C."/>
            <person name="Mutti N.S."/>
            <person name="Fang X."/>
            <person name="Qin N."/>
            <person name="Donahue G."/>
            <person name="Yang P."/>
            <person name="Li Q."/>
            <person name="Li C."/>
            <person name="Zhang P."/>
            <person name="Huang Z."/>
            <person name="Berger S.L."/>
            <person name="Reinberg D."/>
            <person name="Wang J."/>
            <person name="Liebig J."/>
        </authorList>
    </citation>
    <scope>NUCLEOTIDE SEQUENCE [LARGE SCALE GENOMIC DNA]</scope>
    <source>
        <strain evidence="2 3">R22 G/1</strain>
    </source>
</reference>
<sequence length="239" mass="27381">MTDTQESEKQDDPMKNYEFDGQTYIYTDKATNITYKFDQENNKWMIKKDNEKNSDNKESSGETEKKENASSEVNSSGIFGFENDTHTYTDPNDGSMYIWDKEKNAWFPKVDEDFMAKYQMSYGFANTNAPQLKAEPQPPAPAQKIKEEKEQRKAEAKRKAQEPPSWFEVDEAHNTAIYVSGLPLDITMDELTQLFTKCGLIARDEKGRDKIKLYKDAAGEPKGDALCTYIKVGKSTFYG</sequence>
<dbReference type="InterPro" id="IPR012677">
    <property type="entry name" value="Nucleotide-bd_a/b_plait_sf"/>
</dbReference>
<evidence type="ECO:0000313" key="3">
    <source>
        <dbReference type="Proteomes" id="UP000008237"/>
    </source>
</evidence>
<feature type="region of interest" description="Disordered" evidence="1">
    <location>
        <begin position="44"/>
        <end position="92"/>
    </location>
</feature>
<dbReference type="OMA" id="FDEHFRI"/>
<dbReference type="STRING" id="610380.E2BWX1"/>
<dbReference type="OrthoDB" id="10258585at2759"/>
<dbReference type="PANTHER" id="PTHR15608">
    <property type="entry name" value="SPLICING FACTOR U2AF-ASSOCIATED PROTEIN 2"/>
    <property type="match status" value="1"/>
</dbReference>
<dbReference type="InterPro" id="IPR035979">
    <property type="entry name" value="RBD_domain_sf"/>
</dbReference>
<dbReference type="GO" id="GO:0003723">
    <property type="term" value="F:RNA binding"/>
    <property type="evidence" value="ECO:0007669"/>
    <property type="project" value="TreeGrafter"/>
</dbReference>
<evidence type="ECO:0000256" key="1">
    <source>
        <dbReference type="SAM" id="MobiDB-lite"/>
    </source>
</evidence>
<evidence type="ECO:0000313" key="2">
    <source>
        <dbReference type="EMBL" id="EFN79835.1"/>
    </source>
</evidence>
<dbReference type="GO" id="GO:0005684">
    <property type="term" value="C:U2-type spliceosomal complex"/>
    <property type="evidence" value="ECO:0007669"/>
    <property type="project" value="TreeGrafter"/>
</dbReference>
<accession>E2BWX1</accession>
<dbReference type="EMBL" id="GL451188">
    <property type="protein sequence ID" value="EFN79835.1"/>
    <property type="molecule type" value="Genomic_DNA"/>
</dbReference>
<organism evidence="3">
    <name type="scientific">Harpegnathos saltator</name>
    <name type="common">Jerdon's jumping ant</name>
    <dbReference type="NCBI Taxonomy" id="610380"/>
    <lineage>
        <taxon>Eukaryota</taxon>
        <taxon>Metazoa</taxon>
        <taxon>Ecdysozoa</taxon>
        <taxon>Arthropoda</taxon>
        <taxon>Hexapoda</taxon>
        <taxon>Insecta</taxon>
        <taxon>Pterygota</taxon>
        <taxon>Neoptera</taxon>
        <taxon>Endopterygota</taxon>
        <taxon>Hymenoptera</taxon>
        <taxon>Apocrita</taxon>
        <taxon>Aculeata</taxon>
        <taxon>Formicoidea</taxon>
        <taxon>Formicidae</taxon>
        <taxon>Ponerinae</taxon>
        <taxon>Ponerini</taxon>
        <taxon>Harpegnathos</taxon>
    </lineage>
</organism>
<feature type="compositionally biased region" description="Basic and acidic residues" evidence="1">
    <location>
        <begin position="144"/>
        <end position="161"/>
    </location>
</feature>
<feature type="region of interest" description="Disordered" evidence="1">
    <location>
        <begin position="129"/>
        <end position="164"/>
    </location>
</feature>
<dbReference type="SUPFAM" id="SSF54928">
    <property type="entry name" value="RNA-binding domain, RBD"/>
    <property type="match status" value="1"/>
</dbReference>
<dbReference type="PANTHER" id="PTHR15608:SF0">
    <property type="entry name" value="HIV TAT-SPECIFIC FACTOR 1"/>
    <property type="match status" value="1"/>
</dbReference>
<keyword evidence="3" id="KW-1185">Reference proteome</keyword>
<dbReference type="Proteomes" id="UP000008237">
    <property type="component" value="Unassembled WGS sequence"/>
</dbReference>
<dbReference type="AlphaFoldDB" id="E2BWX1"/>
<gene>
    <name evidence="2" type="ORF">EAI_11041</name>
</gene>
<feature type="compositionally biased region" description="Basic and acidic residues" evidence="1">
    <location>
        <begin position="44"/>
        <end position="69"/>
    </location>
</feature>